<feature type="domain" description="Carrier" evidence="1">
    <location>
        <begin position="91"/>
        <end position="167"/>
    </location>
</feature>
<dbReference type="EMBL" id="JBJQOH010000004">
    <property type="protein sequence ID" value="KAL3686828.1"/>
    <property type="molecule type" value="Genomic_DNA"/>
</dbReference>
<accession>A0ABD3H689</accession>
<name>A0ABD3H689_9MARC</name>
<dbReference type="SUPFAM" id="SSF47336">
    <property type="entry name" value="ACP-like"/>
    <property type="match status" value="1"/>
</dbReference>
<dbReference type="AlphaFoldDB" id="A0ABD3H689"/>
<proteinExistence type="predicted"/>
<keyword evidence="3" id="KW-1185">Reference proteome</keyword>
<gene>
    <name evidence="2" type="ORF">R1sor_013137</name>
</gene>
<organism evidence="2 3">
    <name type="scientific">Riccia sorocarpa</name>
    <dbReference type="NCBI Taxonomy" id="122646"/>
    <lineage>
        <taxon>Eukaryota</taxon>
        <taxon>Viridiplantae</taxon>
        <taxon>Streptophyta</taxon>
        <taxon>Embryophyta</taxon>
        <taxon>Marchantiophyta</taxon>
        <taxon>Marchantiopsida</taxon>
        <taxon>Marchantiidae</taxon>
        <taxon>Marchantiales</taxon>
        <taxon>Ricciaceae</taxon>
        <taxon>Riccia</taxon>
    </lineage>
</organism>
<dbReference type="Gene3D" id="1.10.1200.10">
    <property type="entry name" value="ACP-like"/>
    <property type="match status" value="1"/>
</dbReference>
<reference evidence="2 3" key="1">
    <citation type="submission" date="2024-09" db="EMBL/GenBank/DDBJ databases">
        <title>Chromosome-scale assembly of Riccia sorocarpa.</title>
        <authorList>
            <person name="Paukszto L."/>
        </authorList>
    </citation>
    <scope>NUCLEOTIDE SEQUENCE [LARGE SCALE GENOMIC DNA]</scope>
    <source>
        <strain evidence="2">LP-2024</strain>
        <tissue evidence="2">Aerial parts of the thallus</tissue>
    </source>
</reference>
<sequence>MAFTFASTGFSRARIPSFPGPLKLGLLVLLVLFLWVIVSQPSDHRVPSPERTVRYNGVKDFLICPEETSMIQLHGHTDGPSVLSTLSPRCRELTRTLLLSKHIISQILLVGAEQMDAATRFADICDSLDKREILTAFQKQFNVTITDELISNITTLGDAVGAVEELRLKDGFPAPVTLD</sequence>
<dbReference type="Proteomes" id="UP001633002">
    <property type="component" value="Unassembled WGS sequence"/>
</dbReference>
<evidence type="ECO:0000313" key="2">
    <source>
        <dbReference type="EMBL" id="KAL3686828.1"/>
    </source>
</evidence>
<dbReference type="InterPro" id="IPR036736">
    <property type="entry name" value="ACP-like_sf"/>
</dbReference>
<protein>
    <recommendedName>
        <fullName evidence="1">Carrier domain-containing protein</fullName>
    </recommendedName>
</protein>
<evidence type="ECO:0000313" key="3">
    <source>
        <dbReference type="Proteomes" id="UP001633002"/>
    </source>
</evidence>
<comment type="caution">
    <text evidence="2">The sequence shown here is derived from an EMBL/GenBank/DDBJ whole genome shotgun (WGS) entry which is preliminary data.</text>
</comment>
<dbReference type="InterPro" id="IPR009081">
    <property type="entry name" value="PP-bd_ACP"/>
</dbReference>
<evidence type="ECO:0000259" key="1">
    <source>
        <dbReference type="PROSITE" id="PS50075"/>
    </source>
</evidence>
<dbReference type="PROSITE" id="PS50075">
    <property type="entry name" value="CARRIER"/>
    <property type="match status" value="1"/>
</dbReference>